<proteinExistence type="predicted"/>
<evidence type="ECO:0000313" key="2">
    <source>
        <dbReference type="EMBL" id="CAB0012740.1"/>
    </source>
</evidence>
<name>A0A6H5H9P9_9HEMI</name>
<evidence type="ECO:0000256" key="1">
    <source>
        <dbReference type="SAM" id="MobiDB-lite"/>
    </source>
</evidence>
<evidence type="ECO:0000313" key="3">
    <source>
        <dbReference type="Proteomes" id="UP000479000"/>
    </source>
</evidence>
<organism evidence="2 3">
    <name type="scientific">Nesidiocoris tenuis</name>
    <dbReference type="NCBI Taxonomy" id="355587"/>
    <lineage>
        <taxon>Eukaryota</taxon>
        <taxon>Metazoa</taxon>
        <taxon>Ecdysozoa</taxon>
        <taxon>Arthropoda</taxon>
        <taxon>Hexapoda</taxon>
        <taxon>Insecta</taxon>
        <taxon>Pterygota</taxon>
        <taxon>Neoptera</taxon>
        <taxon>Paraneoptera</taxon>
        <taxon>Hemiptera</taxon>
        <taxon>Heteroptera</taxon>
        <taxon>Panheteroptera</taxon>
        <taxon>Cimicomorpha</taxon>
        <taxon>Miridae</taxon>
        <taxon>Dicyphina</taxon>
        <taxon>Nesidiocoris</taxon>
    </lineage>
</organism>
<dbReference type="EMBL" id="CADCXU010025631">
    <property type="protein sequence ID" value="CAB0012740.1"/>
    <property type="molecule type" value="Genomic_DNA"/>
</dbReference>
<keyword evidence="3" id="KW-1185">Reference proteome</keyword>
<protein>
    <submittedName>
        <fullName evidence="2">Uncharacterized protein</fullName>
    </submittedName>
</protein>
<reference evidence="2 3" key="1">
    <citation type="submission" date="2020-02" db="EMBL/GenBank/DDBJ databases">
        <authorList>
            <person name="Ferguson B K."/>
        </authorList>
    </citation>
    <scope>NUCLEOTIDE SEQUENCE [LARGE SCALE GENOMIC DNA]</scope>
</reference>
<feature type="compositionally biased region" description="Pro residues" evidence="1">
    <location>
        <begin position="61"/>
        <end position="70"/>
    </location>
</feature>
<sequence>MKKEGDPPVRGGRAAERAAERVDESQPPRRPAPRHRPTPPSDGERSRAALSARRSTAAAPTLPPTPPPATPAASDSEKTISAYHEIHNELYDEKSKNQKKKTLRSLEKKLVQSRPVNLRAQRQQMAPWEGRVAAATLILRAHAAQHKDMTPPDIAAFLWYQLLGEWDAPATATAREANMMSNRLNRILSASPPELPSVQAGLEKFVNKVNEALRAGPVNRAEITEHFEDFPNRFEEPSNQYLVFTEARAQALSWWQILALTEDQAQAFTSLLDVTEEVGVHIPTPVSLHPEFTKSWVNMTLQEKLILLALVAMDDPNFHQTPLVASIAGVIIAFTKGEDVTDRWLQKRYELISRAFPHLDLSVLLTRDAVVTFTRKYMQNATRHLFAYKFLSFCYGALEGSPLQSLQWVVEQATVSHCSHALFVCSAIYITKSRMTLHLRDPALLDQVREWAKVMILMHNNPWLGLESIPIVASKYPDLANIGYAVMVLLEPQKVAQYASGPGVLEIGYRS</sequence>
<dbReference type="Proteomes" id="UP000479000">
    <property type="component" value="Unassembled WGS sequence"/>
</dbReference>
<gene>
    <name evidence="2" type="ORF">NTEN_LOCUS17438</name>
</gene>
<dbReference type="AlphaFoldDB" id="A0A6H5H9P9"/>
<accession>A0A6H5H9P9</accession>
<feature type="compositionally biased region" description="Low complexity" evidence="1">
    <location>
        <begin position="48"/>
        <end position="60"/>
    </location>
</feature>
<feature type="compositionally biased region" description="Basic and acidic residues" evidence="1">
    <location>
        <begin position="1"/>
        <end position="27"/>
    </location>
</feature>
<feature type="region of interest" description="Disordered" evidence="1">
    <location>
        <begin position="1"/>
        <end position="77"/>
    </location>
</feature>